<keyword evidence="6" id="KW-0406">Ion transport</keyword>
<evidence type="ECO:0000256" key="8">
    <source>
        <dbReference type="ARBA" id="ARBA00023303"/>
    </source>
</evidence>
<evidence type="ECO:0000256" key="1">
    <source>
        <dbReference type="ARBA" id="ARBA00004141"/>
    </source>
</evidence>
<evidence type="ECO:0000256" key="2">
    <source>
        <dbReference type="ARBA" id="ARBA00007079"/>
    </source>
</evidence>
<dbReference type="GO" id="GO:0016020">
    <property type="term" value="C:membrane"/>
    <property type="evidence" value="ECO:0007669"/>
    <property type="project" value="UniProtKB-SubCell"/>
</dbReference>
<dbReference type="AlphaFoldDB" id="A0A443N931"/>
<protein>
    <submittedName>
        <fullName evidence="10">Aluminum-activated malate transporter</fullName>
    </submittedName>
</protein>
<evidence type="ECO:0000256" key="7">
    <source>
        <dbReference type="ARBA" id="ARBA00023136"/>
    </source>
</evidence>
<dbReference type="PANTHER" id="PTHR31086">
    <property type="entry name" value="ALUMINUM-ACTIVATED MALATE TRANSPORTER 10"/>
    <property type="match status" value="1"/>
</dbReference>
<keyword evidence="8" id="KW-0407">Ion channel</keyword>
<dbReference type="GO" id="GO:0015743">
    <property type="term" value="P:malate transport"/>
    <property type="evidence" value="ECO:0007669"/>
    <property type="project" value="InterPro"/>
</dbReference>
<comment type="subcellular location">
    <subcellularLocation>
        <location evidence="1">Membrane</location>
        <topology evidence="1">Multi-pass membrane protein</topology>
    </subcellularLocation>
</comment>
<reference evidence="10 11" key="1">
    <citation type="journal article" date="2019" name="Nat. Plants">
        <title>Stout camphor tree genome fills gaps in understanding of flowering plant genome evolution.</title>
        <authorList>
            <person name="Chaw S.M."/>
            <person name="Liu Y.C."/>
            <person name="Wu Y.W."/>
            <person name="Wang H.Y."/>
            <person name="Lin C.I."/>
            <person name="Wu C.S."/>
            <person name="Ke H.M."/>
            <person name="Chang L.Y."/>
            <person name="Hsu C.Y."/>
            <person name="Yang H.T."/>
            <person name="Sudianto E."/>
            <person name="Hsu M.H."/>
            <person name="Wu K.P."/>
            <person name="Wang L.N."/>
            <person name="Leebens-Mack J.H."/>
            <person name="Tsai I.J."/>
        </authorList>
    </citation>
    <scope>NUCLEOTIDE SEQUENCE [LARGE SCALE GENOMIC DNA]</scope>
    <source>
        <strain evidence="11">cv. Chaw 1501</strain>
        <tissue evidence="10">Young leaves</tissue>
    </source>
</reference>
<evidence type="ECO:0000313" key="10">
    <source>
        <dbReference type="EMBL" id="RWR75031.1"/>
    </source>
</evidence>
<dbReference type="Pfam" id="PF11744">
    <property type="entry name" value="ALMT"/>
    <property type="match status" value="1"/>
</dbReference>
<evidence type="ECO:0000256" key="9">
    <source>
        <dbReference type="SAM" id="MobiDB-lite"/>
    </source>
</evidence>
<gene>
    <name evidence="10" type="ORF">CKAN_00339400</name>
</gene>
<comment type="caution">
    <text evidence="10">The sequence shown here is derived from an EMBL/GenBank/DDBJ whole genome shotgun (WGS) entry which is preliminary data.</text>
</comment>
<proteinExistence type="inferred from homology"/>
<name>A0A443N931_9MAGN</name>
<comment type="similarity">
    <text evidence="2">Belongs to the aromatic acid exporter (TC 2.A.85) family.</text>
</comment>
<keyword evidence="7" id="KW-0472">Membrane</keyword>
<dbReference type="Proteomes" id="UP000283530">
    <property type="component" value="Unassembled WGS sequence"/>
</dbReference>
<dbReference type="STRING" id="337451.A0A443N931"/>
<feature type="region of interest" description="Disordered" evidence="9">
    <location>
        <begin position="1"/>
        <end position="34"/>
    </location>
</feature>
<sequence length="145" mass="16118">MRDDGKPLAAKSTSEEVLDLGPPPPALSENWGVNNSSNTISNSYTQLAGSPETKFQKHPLCPLRQSFYSDGAPSEVESQTYESVIALSLAKFASLLIEFVARLQDVVDSLEELSEVANFKESVSEPGLDRLRFWTRFSRCLRFTE</sequence>
<evidence type="ECO:0000256" key="4">
    <source>
        <dbReference type="ARBA" id="ARBA00022692"/>
    </source>
</evidence>
<accession>A0A443N931</accession>
<evidence type="ECO:0000256" key="6">
    <source>
        <dbReference type="ARBA" id="ARBA00023065"/>
    </source>
</evidence>
<organism evidence="10 11">
    <name type="scientific">Cinnamomum micranthum f. kanehirae</name>
    <dbReference type="NCBI Taxonomy" id="337451"/>
    <lineage>
        <taxon>Eukaryota</taxon>
        <taxon>Viridiplantae</taxon>
        <taxon>Streptophyta</taxon>
        <taxon>Embryophyta</taxon>
        <taxon>Tracheophyta</taxon>
        <taxon>Spermatophyta</taxon>
        <taxon>Magnoliopsida</taxon>
        <taxon>Magnoliidae</taxon>
        <taxon>Laurales</taxon>
        <taxon>Lauraceae</taxon>
        <taxon>Cinnamomum</taxon>
    </lineage>
</organism>
<evidence type="ECO:0000313" key="11">
    <source>
        <dbReference type="Proteomes" id="UP000283530"/>
    </source>
</evidence>
<evidence type="ECO:0000256" key="3">
    <source>
        <dbReference type="ARBA" id="ARBA00022448"/>
    </source>
</evidence>
<keyword evidence="5" id="KW-1133">Transmembrane helix</keyword>
<dbReference type="GO" id="GO:0034220">
    <property type="term" value="P:monoatomic ion transmembrane transport"/>
    <property type="evidence" value="ECO:0007669"/>
    <property type="project" value="UniProtKB-KW"/>
</dbReference>
<dbReference type="InterPro" id="IPR020966">
    <property type="entry name" value="ALMT"/>
</dbReference>
<keyword evidence="4" id="KW-0812">Transmembrane</keyword>
<evidence type="ECO:0000256" key="5">
    <source>
        <dbReference type="ARBA" id="ARBA00022989"/>
    </source>
</evidence>
<dbReference type="OrthoDB" id="68611at2759"/>
<keyword evidence="3" id="KW-0813">Transport</keyword>
<dbReference type="EMBL" id="QPKB01000001">
    <property type="protein sequence ID" value="RWR75031.1"/>
    <property type="molecule type" value="Genomic_DNA"/>
</dbReference>
<keyword evidence="11" id="KW-1185">Reference proteome</keyword>